<feature type="non-terminal residue" evidence="1">
    <location>
        <position position="79"/>
    </location>
</feature>
<name>X1HAZ4_9ZZZZ</name>
<evidence type="ECO:0000313" key="1">
    <source>
        <dbReference type="EMBL" id="GAH42463.1"/>
    </source>
</evidence>
<gene>
    <name evidence="1" type="ORF">S03H2_21109</name>
</gene>
<proteinExistence type="predicted"/>
<comment type="caution">
    <text evidence="1">The sequence shown here is derived from an EMBL/GenBank/DDBJ whole genome shotgun (WGS) entry which is preliminary data.</text>
</comment>
<dbReference type="AlphaFoldDB" id="X1HAZ4"/>
<dbReference type="EMBL" id="BARU01011202">
    <property type="protein sequence ID" value="GAH42463.1"/>
    <property type="molecule type" value="Genomic_DNA"/>
</dbReference>
<organism evidence="1">
    <name type="scientific">marine sediment metagenome</name>
    <dbReference type="NCBI Taxonomy" id="412755"/>
    <lineage>
        <taxon>unclassified sequences</taxon>
        <taxon>metagenomes</taxon>
        <taxon>ecological metagenomes</taxon>
    </lineage>
</organism>
<sequence>MNSEEAKWWLNYLEQRKRFWQNEIRIADRKLFLLRQELNCKEDCVYRDPKAKVAPYCRYGDKKVIMERNLCKSYVREPV</sequence>
<accession>X1HAZ4</accession>
<reference evidence="1" key="1">
    <citation type="journal article" date="2014" name="Front. Microbiol.">
        <title>High frequency of phylogenetically diverse reductive dehalogenase-homologous genes in deep subseafloor sedimentary metagenomes.</title>
        <authorList>
            <person name="Kawai M."/>
            <person name="Futagami T."/>
            <person name="Toyoda A."/>
            <person name="Takaki Y."/>
            <person name="Nishi S."/>
            <person name="Hori S."/>
            <person name="Arai W."/>
            <person name="Tsubouchi T."/>
            <person name="Morono Y."/>
            <person name="Uchiyama I."/>
            <person name="Ito T."/>
            <person name="Fujiyama A."/>
            <person name="Inagaki F."/>
            <person name="Takami H."/>
        </authorList>
    </citation>
    <scope>NUCLEOTIDE SEQUENCE</scope>
    <source>
        <strain evidence="1">Expedition CK06-06</strain>
    </source>
</reference>
<protein>
    <submittedName>
        <fullName evidence="1">Uncharacterized protein</fullName>
    </submittedName>
</protein>